<dbReference type="InterPro" id="IPR057427">
    <property type="entry name" value="WAV3_C"/>
</dbReference>
<keyword evidence="3" id="KW-0862">Zinc</keyword>
<evidence type="ECO:0000313" key="8">
    <source>
        <dbReference type="EMBL" id="EPS72330.1"/>
    </source>
</evidence>
<dbReference type="PROSITE" id="PS50089">
    <property type="entry name" value="ZF_RING_2"/>
    <property type="match status" value="1"/>
</dbReference>
<evidence type="ECO:0000259" key="7">
    <source>
        <dbReference type="PROSITE" id="PS50234"/>
    </source>
</evidence>
<dbReference type="Proteomes" id="UP000015453">
    <property type="component" value="Unassembled WGS sequence"/>
</dbReference>
<dbReference type="PANTHER" id="PTHR10579">
    <property type="entry name" value="CALCIUM-ACTIVATED CHLORIDE CHANNEL REGULATOR"/>
    <property type="match status" value="1"/>
</dbReference>
<dbReference type="PROSITE" id="PS50234">
    <property type="entry name" value="VWFA"/>
    <property type="match status" value="1"/>
</dbReference>
<dbReference type="InterPro" id="IPR051266">
    <property type="entry name" value="CLCR"/>
</dbReference>
<feature type="region of interest" description="Disordered" evidence="5">
    <location>
        <begin position="287"/>
        <end position="307"/>
    </location>
</feature>
<protein>
    <recommendedName>
        <fullName evidence="10">VWFA domain-containing protein</fullName>
    </recommendedName>
</protein>
<dbReference type="OrthoDB" id="299997at2759"/>
<evidence type="ECO:0000256" key="3">
    <source>
        <dbReference type="ARBA" id="ARBA00022833"/>
    </source>
</evidence>
<dbReference type="InterPro" id="IPR018957">
    <property type="entry name" value="Znf_C3HC4_RING-type"/>
</dbReference>
<keyword evidence="1" id="KW-0479">Metal-binding</keyword>
<evidence type="ECO:0000313" key="9">
    <source>
        <dbReference type="Proteomes" id="UP000015453"/>
    </source>
</evidence>
<organism evidence="8 9">
    <name type="scientific">Genlisea aurea</name>
    <dbReference type="NCBI Taxonomy" id="192259"/>
    <lineage>
        <taxon>Eukaryota</taxon>
        <taxon>Viridiplantae</taxon>
        <taxon>Streptophyta</taxon>
        <taxon>Embryophyta</taxon>
        <taxon>Tracheophyta</taxon>
        <taxon>Spermatophyta</taxon>
        <taxon>Magnoliopsida</taxon>
        <taxon>eudicotyledons</taxon>
        <taxon>Gunneridae</taxon>
        <taxon>Pentapetalae</taxon>
        <taxon>asterids</taxon>
        <taxon>lamiids</taxon>
        <taxon>Lamiales</taxon>
        <taxon>Lentibulariaceae</taxon>
        <taxon>Genlisea</taxon>
    </lineage>
</organism>
<dbReference type="SUPFAM" id="SSF53300">
    <property type="entry name" value="vWA-like"/>
    <property type="match status" value="1"/>
</dbReference>
<dbReference type="Pfam" id="PF00097">
    <property type="entry name" value="zf-C3HC4"/>
    <property type="match status" value="1"/>
</dbReference>
<feature type="domain" description="VWFA" evidence="7">
    <location>
        <begin position="179"/>
        <end position="316"/>
    </location>
</feature>
<dbReference type="InterPro" id="IPR036465">
    <property type="entry name" value="vWFA_dom_sf"/>
</dbReference>
<dbReference type="Pfam" id="PF25243">
    <property type="entry name" value="WAV3_C"/>
    <property type="match status" value="1"/>
</dbReference>
<proteinExistence type="predicted"/>
<reference evidence="8 9" key="1">
    <citation type="journal article" date="2013" name="BMC Genomics">
        <title>The miniature genome of a carnivorous plant Genlisea aurea contains a low number of genes and short non-coding sequences.</title>
        <authorList>
            <person name="Leushkin E.V."/>
            <person name="Sutormin R.A."/>
            <person name="Nabieva E.R."/>
            <person name="Penin A.A."/>
            <person name="Kondrashov A.S."/>
            <person name="Logacheva M.D."/>
        </authorList>
    </citation>
    <scope>NUCLEOTIDE SEQUENCE [LARGE SCALE GENOMIC DNA]</scope>
</reference>
<dbReference type="PANTHER" id="PTHR10579:SF55">
    <property type="entry name" value="E3 UBIQUITIN-PROTEIN LIGASE WAV3"/>
    <property type="match status" value="1"/>
</dbReference>
<dbReference type="InterPro" id="IPR002035">
    <property type="entry name" value="VWF_A"/>
</dbReference>
<dbReference type="InterPro" id="IPR001841">
    <property type="entry name" value="Znf_RING"/>
</dbReference>
<keyword evidence="9" id="KW-1185">Reference proteome</keyword>
<evidence type="ECO:0000259" key="6">
    <source>
        <dbReference type="PROSITE" id="PS50089"/>
    </source>
</evidence>
<name>S8CZ83_9LAMI</name>
<dbReference type="Pfam" id="PF13519">
    <property type="entry name" value="VWA_2"/>
    <property type="match status" value="1"/>
</dbReference>
<gene>
    <name evidence="8" type="ORF">M569_02429</name>
</gene>
<feature type="domain" description="RING-type" evidence="6">
    <location>
        <begin position="7"/>
        <end position="33"/>
    </location>
</feature>
<dbReference type="Gene3D" id="3.40.50.410">
    <property type="entry name" value="von Willebrand factor, type A domain"/>
    <property type="match status" value="1"/>
</dbReference>
<keyword evidence="2 4" id="KW-0863">Zinc-finger</keyword>
<dbReference type="SMART" id="SM00327">
    <property type="entry name" value="VWA"/>
    <property type="match status" value="1"/>
</dbReference>
<sequence length="528" mass="58545">MAIYTAECSHAFHFSCVISHVRKERQLLCPVCRGVWRDAPLLASVRLQDEGIKNKLSSQRHHFVEQVGSKKLADYEKMVTEGVKRPDSQRHFSKKYENGRSYAADDVKLVSPKYVTRFGPIPEEAEDFAMDSIRVEMNLSKEAAVISKGPTHDTYAIVLKVRAPVLPQARAAERRAPIDLVAVLDVSERMAGSKLELLKRAMELVISSLGSSDRLSVVASSSPPIRILPLTRMTPQGQLSARRIIRHLNCSRAATVGEALKQATKLLDERRERNPVSSIILLSGSQDESRLPASDEANRRRRVSPDSSTRFAHIEIPANSPEGDHFAKCVGGLLSVVVRDLRIHIAFGPGSDPGEITAVYPITQNPTLFGSDCTRLGDLFAEEEKEILIEIRVPASMIGSHHALLVKHNYKDPMITGKLINGEDRTLIVPYPRTAGSGSPRIVRLRNTFITTRAIAESSLLIERGDVDRALHLLSLARALLLDSGGSDHTDEVIRDLNTRIGALVGARSMKRHLRRHSDLYWLENAGF</sequence>
<dbReference type="AlphaFoldDB" id="S8CZ83"/>
<dbReference type="SUPFAM" id="SSF57850">
    <property type="entry name" value="RING/U-box"/>
    <property type="match status" value="1"/>
</dbReference>
<evidence type="ECO:0000256" key="5">
    <source>
        <dbReference type="SAM" id="MobiDB-lite"/>
    </source>
</evidence>
<accession>S8CZ83</accession>
<dbReference type="GO" id="GO:0008270">
    <property type="term" value="F:zinc ion binding"/>
    <property type="evidence" value="ECO:0007669"/>
    <property type="project" value="UniProtKB-KW"/>
</dbReference>
<dbReference type="EMBL" id="AUSU01000879">
    <property type="protein sequence ID" value="EPS72330.1"/>
    <property type="molecule type" value="Genomic_DNA"/>
</dbReference>
<evidence type="ECO:0008006" key="10">
    <source>
        <dbReference type="Google" id="ProtNLM"/>
    </source>
</evidence>
<dbReference type="InterPro" id="IPR013083">
    <property type="entry name" value="Znf_RING/FYVE/PHD"/>
</dbReference>
<evidence type="ECO:0000256" key="4">
    <source>
        <dbReference type="PROSITE-ProRule" id="PRU00175"/>
    </source>
</evidence>
<comment type="caution">
    <text evidence="8">The sequence shown here is derived from an EMBL/GenBank/DDBJ whole genome shotgun (WGS) entry which is preliminary data.</text>
</comment>
<evidence type="ECO:0000256" key="1">
    <source>
        <dbReference type="ARBA" id="ARBA00022723"/>
    </source>
</evidence>
<dbReference type="Gene3D" id="3.30.40.10">
    <property type="entry name" value="Zinc/RING finger domain, C3HC4 (zinc finger)"/>
    <property type="match status" value="1"/>
</dbReference>
<evidence type="ECO:0000256" key="2">
    <source>
        <dbReference type="ARBA" id="ARBA00022771"/>
    </source>
</evidence>